<evidence type="ECO:0000313" key="1">
    <source>
        <dbReference type="EMBL" id="KPL58419.1"/>
    </source>
</evidence>
<comment type="caution">
    <text evidence="1">The sequence shown here is derived from an EMBL/GenBank/DDBJ whole genome shotgun (WGS) entry which is preliminary data.</text>
</comment>
<sequence>MILKMIDLSLMAEHLPVHKAELDKLASYICTIQDSEIKQAATEQYMIMQNHVKVMIALMDPVQNETISIEDLHKWDPVQFNCQQKYTSMSQENILKELATTAESMANKNFNSGLRMKAENVRNIHIHMALQQITMLNRYNALMDKFLKDTAPRSSRKEQEETLETFRKMFNL</sequence>
<evidence type="ECO:0000313" key="2">
    <source>
        <dbReference type="Proteomes" id="UP000050398"/>
    </source>
</evidence>
<gene>
    <name evidence="1" type="ORF">AM506_16290</name>
</gene>
<accession>A0A0P6VYZ4</accession>
<proteinExistence type="predicted"/>
<reference evidence="1 2" key="1">
    <citation type="submission" date="2015-08" db="EMBL/GenBank/DDBJ databases">
        <title>Draft Genome Sequence of Bacillus vietnamensis UCD-SED5.</title>
        <authorList>
            <person name="Lee R.D."/>
            <person name="Jospin G."/>
            <person name="Lang J.M."/>
            <person name="Coil D.A."/>
            <person name="Eisen J.A."/>
        </authorList>
    </citation>
    <scope>NUCLEOTIDE SEQUENCE [LARGE SCALE GENOMIC DNA]</scope>
    <source>
        <strain evidence="1 2">UCD-SED5</strain>
    </source>
</reference>
<dbReference type="PATRIC" id="fig|218284.4.peg.1458"/>
<organism evidence="1 2">
    <name type="scientific">Rossellomorea vietnamensis</name>
    <dbReference type="NCBI Taxonomy" id="218284"/>
    <lineage>
        <taxon>Bacteria</taxon>
        <taxon>Bacillati</taxon>
        <taxon>Bacillota</taxon>
        <taxon>Bacilli</taxon>
        <taxon>Bacillales</taxon>
        <taxon>Bacillaceae</taxon>
        <taxon>Rossellomorea</taxon>
    </lineage>
</organism>
<dbReference type="OrthoDB" id="2452736at2"/>
<dbReference type="RefSeq" id="WP_060673541.1">
    <property type="nucleotide sequence ID" value="NZ_LIXZ01000015.1"/>
</dbReference>
<protein>
    <submittedName>
        <fullName evidence="1">Uncharacterized protein</fullName>
    </submittedName>
</protein>
<dbReference type="AlphaFoldDB" id="A0A0P6VYZ4"/>
<name>A0A0P6VYZ4_9BACI</name>
<dbReference type="EMBL" id="LIXZ01000015">
    <property type="protein sequence ID" value="KPL58419.1"/>
    <property type="molecule type" value="Genomic_DNA"/>
</dbReference>
<dbReference type="Proteomes" id="UP000050398">
    <property type="component" value="Unassembled WGS sequence"/>
</dbReference>